<dbReference type="InterPro" id="IPR050155">
    <property type="entry name" value="HAD-like_hydrolase_sf"/>
</dbReference>
<proteinExistence type="inferred from homology"/>
<comment type="similarity">
    <text evidence="3">Belongs to the HAD-like hydrolase superfamily. CbbY/CbbZ/Gph/YieH family.</text>
</comment>
<gene>
    <name evidence="5" type="ORF">FEV51_04105</name>
</gene>
<evidence type="ECO:0000256" key="2">
    <source>
        <dbReference type="ARBA" id="ARBA00004818"/>
    </source>
</evidence>
<dbReference type="InterPro" id="IPR006439">
    <property type="entry name" value="HAD-SF_hydro_IA"/>
</dbReference>
<dbReference type="GO" id="GO:0006281">
    <property type="term" value="P:DNA repair"/>
    <property type="evidence" value="ECO:0007669"/>
    <property type="project" value="TreeGrafter"/>
</dbReference>
<accession>A0A5S3PC77</accession>
<dbReference type="Proteomes" id="UP000309668">
    <property type="component" value="Unassembled WGS sequence"/>
</dbReference>
<name>A0A5S3PC77_9SPHN</name>
<dbReference type="GO" id="GO:0008967">
    <property type="term" value="F:phosphoglycolate phosphatase activity"/>
    <property type="evidence" value="ECO:0007669"/>
    <property type="project" value="UniProtKB-EC"/>
</dbReference>
<organism evidence="5 6">
    <name type="scientific">Qipengyuania marisflavi</name>
    <dbReference type="NCBI Taxonomy" id="2486356"/>
    <lineage>
        <taxon>Bacteria</taxon>
        <taxon>Pseudomonadati</taxon>
        <taxon>Pseudomonadota</taxon>
        <taxon>Alphaproteobacteria</taxon>
        <taxon>Sphingomonadales</taxon>
        <taxon>Erythrobacteraceae</taxon>
        <taxon>Qipengyuania</taxon>
    </lineage>
</organism>
<dbReference type="InterPro" id="IPR023198">
    <property type="entry name" value="PGP-like_dom2"/>
</dbReference>
<dbReference type="PANTHER" id="PTHR43434">
    <property type="entry name" value="PHOSPHOGLYCOLATE PHOSPHATASE"/>
    <property type="match status" value="1"/>
</dbReference>
<dbReference type="AlphaFoldDB" id="A0A5S3PC77"/>
<dbReference type="EC" id="3.1.3.18" evidence="4"/>
<dbReference type="GO" id="GO:0005829">
    <property type="term" value="C:cytosol"/>
    <property type="evidence" value="ECO:0007669"/>
    <property type="project" value="TreeGrafter"/>
</dbReference>
<protein>
    <recommendedName>
        <fullName evidence="4">phosphoglycolate phosphatase</fullName>
        <ecNumber evidence="4">3.1.3.18</ecNumber>
    </recommendedName>
</protein>
<dbReference type="NCBIfam" id="TIGR01549">
    <property type="entry name" value="HAD-SF-IA-v1"/>
    <property type="match status" value="1"/>
</dbReference>
<dbReference type="InterPro" id="IPR023214">
    <property type="entry name" value="HAD_sf"/>
</dbReference>
<dbReference type="EMBL" id="VCAO01000001">
    <property type="protein sequence ID" value="TMM50365.1"/>
    <property type="molecule type" value="Genomic_DNA"/>
</dbReference>
<evidence type="ECO:0000256" key="4">
    <source>
        <dbReference type="ARBA" id="ARBA00013078"/>
    </source>
</evidence>
<dbReference type="SFLD" id="SFLDS00003">
    <property type="entry name" value="Haloacid_Dehalogenase"/>
    <property type="match status" value="1"/>
</dbReference>
<evidence type="ECO:0000313" key="6">
    <source>
        <dbReference type="Proteomes" id="UP000309668"/>
    </source>
</evidence>
<comment type="catalytic activity">
    <reaction evidence="1">
        <text>2-phosphoglycolate + H2O = glycolate + phosphate</text>
        <dbReference type="Rhea" id="RHEA:14369"/>
        <dbReference type="ChEBI" id="CHEBI:15377"/>
        <dbReference type="ChEBI" id="CHEBI:29805"/>
        <dbReference type="ChEBI" id="CHEBI:43474"/>
        <dbReference type="ChEBI" id="CHEBI:58033"/>
        <dbReference type="EC" id="3.1.3.18"/>
    </reaction>
</comment>
<sequence>MADFPFDIVAFDLDGTLLETHRDLGTAVNHALTLGGFASFPLETATDLIGGGAKVMLRRAIDDQGGLDDDRFHTLYKAMLAYYGENYAVHTSPYPGAVAMLEALAGRGVKLAVVTNKFENFAKGVLAALGLDQHFQIIVGGDSLGKGRAKPAPDLIWHVQQACGGGSLAFVGDSSYDMKAARAARVPVVAACYGYCDQSAQELGADAAIDSLDQLITALETL</sequence>
<evidence type="ECO:0000256" key="3">
    <source>
        <dbReference type="ARBA" id="ARBA00006171"/>
    </source>
</evidence>
<dbReference type="SUPFAM" id="SSF56784">
    <property type="entry name" value="HAD-like"/>
    <property type="match status" value="1"/>
</dbReference>
<dbReference type="Gene3D" id="3.40.50.1000">
    <property type="entry name" value="HAD superfamily/HAD-like"/>
    <property type="match status" value="1"/>
</dbReference>
<comment type="pathway">
    <text evidence="2">Organic acid metabolism; glycolate biosynthesis; glycolate from 2-phosphoglycolate: step 1/1.</text>
</comment>
<dbReference type="Gene3D" id="1.10.150.240">
    <property type="entry name" value="Putative phosphatase, domain 2"/>
    <property type="match status" value="1"/>
</dbReference>
<dbReference type="RefSeq" id="WP_138616109.1">
    <property type="nucleotide sequence ID" value="NZ_VCAO01000001.1"/>
</dbReference>
<reference evidence="5 6" key="1">
    <citation type="submission" date="2019-05" db="EMBL/GenBank/DDBJ databases">
        <title>Erythrobacter marisflavi sp. nov., isolated from isolated from water of an estuary environment.</title>
        <authorList>
            <person name="Yoon J.-H."/>
        </authorList>
    </citation>
    <scope>NUCLEOTIDE SEQUENCE [LARGE SCALE GENOMIC DNA]</scope>
    <source>
        <strain evidence="5 6">KEM-5</strain>
    </source>
</reference>
<keyword evidence="5" id="KW-0378">Hydrolase</keyword>
<comment type="caution">
    <text evidence="5">The sequence shown here is derived from an EMBL/GenBank/DDBJ whole genome shotgun (WGS) entry which is preliminary data.</text>
</comment>
<dbReference type="InterPro" id="IPR036412">
    <property type="entry name" value="HAD-like_sf"/>
</dbReference>
<dbReference type="Pfam" id="PF13419">
    <property type="entry name" value="HAD_2"/>
    <property type="match status" value="1"/>
</dbReference>
<dbReference type="PANTHER" id="PTHR43434:SF1">
    <property type="entry name" value="PHOSPHOGLYCOLATE PHOSPHATASE"/>
    <property type="match status" value="1"/>
</dbReference>
<dbReference type="OrthoDB" id="9793014at2"/>
<evidence type="ECO:0000313" key="5">
    <source>
        <dbReference type="EMBL" id="TMM50365.1"/>
    </source>
</evidence>
<dbReference type="SFLD" id="SFLDG01129">
    <property type="entry name" value="C1.5:_HAD__Beta-PGM__Phosphata"/>
    <property type="match status" value="1"/>
</dbReference>
<evidence type="ECO:0000256" key="1">
    <source>
        <dbReference type="ARBA" id="ARBA00000830"/>
    </source>
</evidence>
<keyword evidence="6" id="KW-1185">Reference proteome</keyword>
<dbReference type="InterPro" id="IPR041492">
    <property type="entry name" value="HAD_2"/>
</dbReference>